<evidence type="ECO:0000256" key="4">
    <source>
        <dbReference type="ARBA" id="ARBA00022989"/>
    </source>
</evidence>
<keyword evidence="6" id="KW-0012">Acyltransferase</keyword>
<dbReference type="PANTHER" id="PTHR23028">
    <property type="entry name" value="ACETYLTRANSFERASE"/>
    <property type="match status" value="1"/>
</dbReference>
<evidence type="ECO:0000256" key="1">
    <source>
        <dbReference type="ARBA" id="ARBA00022475"/>
    </source>
</evidence>
<feature type="transmembrane region" description="Helical" evidence="7">
    <location>
        <begin position="6"/>
        <end position="23"/>
    </location>
</feature>
<feature type="transmembrane region" description="Helical" evidence="7">
    <location>
        <begin position="66"/>
        <end position="83"/>
    </location>
</feature>
<dbReference type="InterPro" id="IPR036514">
    <property type="entry name" value="SGNH_hydro_sf"/>
</dbReference>
<gene>
    <name evidence="9" type="ORF">A3K90_08720</name>
</gene>
<feature type="transmembrane region" description="Helical" evidence="7">
    <location>
        <begin position="35"/>
        <end position="54"/>
    </location>
</feature>
<dbReference type="GO" id="GO:0000271">
    <property type="term" value="P:polysaccharide biosynthetic process"/>
    <property type="evidence" value="ECO:0007669"/>
    <property type="project" value="TreeGrafter"/>
</dbReference>
<dbReference type="GO" id="GO:0016020">
    <property type="term" value="C:membrane"/>
    <property type="evidence" value="ECO:0007669"/>
    <property type="project" value="TreeGrafter"/>
</dbReference>
<dbReference type="EMBL" id="LVWG01000026">
    <property type="protein sequence ID" value="KZK74436.1"/>
    <property type="molecule type" value="Genomic_DNA"/>
</dbReference>
<organism evidence="9 10">
    <name type="scientific">Pelodictyon luteolum</name>
    <dbReference type="NCBI Taxonomy" id="1100"/>
    <lineage>
        <taxon>Bacteria</taxon>
        <taxon>Pseudomonadati</taxon>
        <taxon>Chlorobiota</taxon>
        <taxon>Chlorobiia</taxon>
        <taxon>Chlorobiales</taxon>
        <taxon>Chlorobiaceae</taxon>
        <taxon>Chlorobium/Pelodictyon group</taxon>
        <taxon>Pelodictyon</taxon>
    </lineage>
</organism>
<sequence length="404" mass="45946">MMPGVIALLPVLSTALIIMCADHESSVAKILSHKYLVLIGLMSYSLYLWHQPVLALYKDIIEPHPTALSIAIILVLIFILSYLSWKFVEQPFRNKSRVRQKQIFVLSVIGLIFTATLGAVSILNNGFIHRFPVYKAVKQTLAWPDELNKCDDCSRKYGNNQYCLIYDSTNEPTDILIGDSHANHFFLGLSAELGKTDRNLLMIGAGGCPPLIDIDMGYNLDHGGKLQCMKRTNALYKRLLSCKTADRIFLAFSENTLFDLTLDFTDSRGEIDFSIDRENAVRLALMRTVELAANNGKTVYIIEDLPDTTFPDFEKSLLRSNDYTSSLRALKMKSNNQQYQALLSYLQEHGIRVLRTHHLLYRFPFTDREQLLYRDGTHLSREGSRFVGEGMALQLRTNKMMTGR</sequence>
<protein>
    <recommendedName>
        <fullName evidence="8">SGNH domain-containing protein</fullName>
    </recommendedName>
</protein>
<comment type="caution">
    <text evidence="9">The sequence shown here is derived from an EMBL/GenBank/DDBJ whole genome shotgun (WGS) entry which is preliminary data.</text>
</comment>
<feature type="domain" description="SGNH" evidence="8">
    <location>
        <begin position="156"/>
        <end position="389"/>
    </location>
</feature>
<dbReference type="GO" id="GO:0016788">
    <property type="term" value="F:hydrolase activity, acting on ester bonds"/>
    <property type="evidence" value="ECO:0007669"/>
    <property type="project" value="UniProtKB-ARBA"/>
</dbReference>
<dbReference type="InterPro" id="IPR043968">
    <property type="entry name" value="SGNH"/>
</dbReference>
<feature type="transmembrane region" description="Helical" evidence="7">
    <location>
        <begin position="103"/>
        <end position="123"/>
    </location>
</feature>
<keyword evidence="3 7" id="KW-0812">Transmembrane</keyword>
<dbReference type="GO" id="GO:0016746">
    <property type="term" value="F:acyltransferase activity"/>
    <property type="evidence" value="ECO:0007669"/>
    <property type="project" value="UniProtKB-KW"/>
</dbReference>
<dbReference type="Proteomes" id="UP000076481">
    <property type="component" value="Unassembled WGS sequence"/>
</dbReference>
<evidence type="ECO:0000256" key="2">
    <source>
        <dbReference type="ARBA" id="ARBA00022679"/>
    </source>
</evidence>
<dbReference type="Pfam" id="PF19040">
    <property type="entry name" value="SGNH"/>
    <property type="match status" value="1"/>
</dbReference>
<evidence type="ECO:0000256" key="7">
    <source>
        <dbReference type="SAM" id="Phobius"/>
    </source>
</evidence>
<dbReference type="InterPro" id="IPR050879">
    <property type="entry name" value="Acyltransferase_3"/>
</dbReference>
<name>A0A165LU58_PELLU</name>
<evidence type="ECO:0000313" key="9">
    <source>
        <dbReference type="EMBL" id="KZK74436.1"/>
    </source>
</evidence>
<dbReference type="Gene3D" id="3.40.50.1110">
    <property type="entry name" value="SGNH hydrolase"/>
    <property type="match status" value="1"/>
</dbReference>
<keyword evidence="2" id="KW-0808">Transferase</keyword>
<dbReference type="PANTHER" id="PTHR23028:SF53">
    <property type="entry name" value="ACYL_TRANSF_3 DOMAIN-CONTAINING PROTEIN"/>
    <property type="match status" value="1"/>
</dbReference>
<evidence type="ECO:0000256" key="6">
    <source>
        <dbReference type="ARBA" id="ARBA00023315"/>
    </source>
</evidence>
<evidence type="ECO:0000313" key="10">
    <source>
        <dbReference type="Proteomes" id="UP000076481"/>
    </source>
</evidence>
<evidence type="ECO:0000256" key="5">
    <source>
        <dbReference type="ARBA" id="ARBA00023136"/>
    </source>
</evidence>
<dbReference type="SUPFAM" id="SSF52266">
    <property type="entry name" value="SGNH hydrolase"/>
    <property type="match status" value="1"/>
</dbReference>
<reference evidence="9 10" key="1">
    <citation type="submission" date="2016-03" db="EMBL/GenBank/DDBJ databases">
        <title>Speciation and ecological success in dimly lit waters: horizontal gene transfer in a green sulfur bacteria bloom unveiled by metagenomic assembly.</title>
        <authorList>
            <person name="Llorens-Mares T."/>
            <person name="Liu Z."/>
            <person name="Allen L.Z."/>
            <person name="Rusch D.B."/>
            <person name="Craig M.T."/>
            <person name="Dupont C.L."/>
            <person name="Bryant D.A."/>
            <person name="Casamayor E.O."/>
        </authorList>
    </citation>
    <scope>NUCLEOTIDE SEQUENCE [LARGE SCALE GENOMIC DNA]</scope>
    <source>
        <strain evidence="9">CIII</strain>
    </source>
</reference>
<keyword evidence="1" id="KW-1003">Cell membrane</keyword>
<accession>A0A165LU58</accession>
<proteinExistence type="predicted"/>
<evidence type="ECO:0000256" key="3">
    <source>
        <dbReference type="ARBA" id="ARBA00022692"/>
    </source>
</evidence>
<evidence type="ECO:0000259" key="8">
    <source>
        <dbReference type="Pfam" id="PF19040"/>
    </source>
</evidence>
<keyword evidence="5 7" id="KW-0472">Membrane</keyword>
<keyword evidence="4 7" id="KW-1133">Transmembrane helix</keyword>
<dbReference type="AlphaFoldDB" id="A0A165LU58"/>